<proteinExistence type="predicted"/>
<gene>
    <name evidence="2" type="ORF">NOX80_07560</name>
</gene>
<keyword evidence="3" id="KW-1185">Reference proteome</keyword>
<dbReference type="SUPFAM" id="SSF53756">
    <property type="entry name" value="UDP-Glycosyltransferase/glycogen phosphorylase"/>
    <property type="match status" value="1"/>
</dbReference>
<dbReference type="InterPro" id="IPR001296">
    <property type="entry name" value="Glyco_trans_1"/>
</dbReference>
<dbReference type="PANTHER" id="PTHR12526">
    <property type="entry name" value="GLYCOSYLTRANSFERASE"/>
    <property type="match status" value="1"/>
</dbReference>
<evidence type="ECO:0000313" key="2">
    <source>
        <dbReference type="EMBL" id="UUC47048.1"/>
    </source>
</evidence>
<feature type="domain" description="Glycosyl transferase family 1" evidence="1">
    <location>
        <begin position="185"/>
        <end position="330"/>
    </location>
</feature>
<evidence type="ECO:0000259" key="1">
    <source>
        <dbReference type="Pfam" id="PF00534"/>
    </source>
</evidence>
<dbReference type="Gene3D" id="3.40.50.2000">
    <property type="entry name" value="Glycogen Phosphorylase B"/>
    <property type="match status" value="1"/>
</dbReference>
<dbReference type="RefSeq" id="WP_256552683.1">
    <property type="nucleotide sequence ID" value="NZ_CP101751.1"/>
</dbReference>
<reference evidence="2" key="1">
    <citation type="submission" date="2022-07" db="EMBL/GenBank/DDBJ databases">
        <title>Isolation, identification, and degradation of a PFOSA degrading strain from sewage treatment plant.</title>
        <authorList>
            <person name="Zhang L."/>
            <person name="Huo Y."/>
        </authorList>
    </citation>
    <scope>NUCLEOTIDE SEQUENCE</scope>
    <source>
        <strain evidence="2">C1</strain>
    </source>
</reference>
<name>A0ABY5IW29_9FLAO</name>
<sequence>MKLLVISSASFIRSDSGWQAYTPYVNEMEIWQRYSDEIQFCCPIWESDRGLFVRKVPFVMNEPVVLEEFNIKSVSAILRTVLILIPNSVRIFKAIRTADHIHLRCPGNVGLLACFVQILFPNKIKTAKYAGNWDPKSKQPWSYRLQKWILNNTRLTKNIKVLVYGEWEGASANIKPFFTATYTEKDKKETPLRIPEGTIKLLFVGTLSKGKQPLYAVKLAHKLLESGYNVRLDLYGEGAERENLTAYIQENKLQQNIELHGNQKAEMIEKAYQESHFLILPSQSEGWPKVVAEAMFWGCVPVATKVSCVPTMLANSERGILLTMSEKEDIKLLKQCIDHHHDYKKKAIQAMEWSQQFTLDYFENEIQKILTNH</sequence>
<evidence type="ECO:0000313" key="3">
    <source>
        <dbReference type="Proteomes" id="UP001059844"/>
    </source>
</evidence>
<dbReference type="EMBL" id="CP101751">
    <property type="protein sequence ID" value="UUC47048.1"/>
    <property type="molecule type" value="Genomic_DNA"/>
</dbReference>
<organism evidence="2 3">
    <name type="scientific">Flavobacterium cerinum</name>
    <dbReference type="NCBI Taxonomy" id="2502784"/>
    <lineage>
        <taxon>Bacteria</taxon>
        <taxon>Pseudomonadati</taxon>
        <taxon>Bacteroidota</taxon>
        <taxon>Flavobacteriia</taxon>
        <taxon>Flavobacteriales</taxon>
        <taxon>Flavobacteriaceae</taxon>
        <taxon>Flavobacterium</taxon>
    </lineage>
</organism>
<dbReference type="Pfam" id="PF00534">
    <property type="entry name" value="Glycos_transf_1"/>
    <property type="match status" value="1"/>
</dbReference>
<accession>A0ABY5IW29</accession>
<dbReference type="Proteomes" id="UP001059844">
    <property type="component" value="Chromosome"/>
</dbReference>
<protein>
    <submittedName>
        <fullName evidence="2">Glycosyltransferase</fullName>
    </submittedName>
</protein>